<evidence type="ECO:0008006" key="3">
    <source>
        <dbReference type="Google" id="ProtNLM"/>
    </source>
</evidence>
<evidence type="ECO:0000313" key="2">
    <source>
        <dbReference type="Proteomes" id="UP000249555"/>
    </source>
</evidence>
<sequence length="198" mass="21092">MIEFAIVAPVLLTLGLAGAEITHMAVAVMRVNQISTAISDNVARVRDSIDESDVNEALLSAKFIGGGIDFNANGRVVVSSVEPNGKEAPNAGQYIRWQRCTGALNIADSQPKYGTQGKGQNDNTLPYMGSSTRKIVAGPGSALIFVEVTYRYQPLVSSRFFGTPTLRSESVYNVRERNTQVLATAPGTTASVCTTYAA</sequence>
<gene>
    <name evidence="1" type="ORF">DI640_04450</name>
</gene>
<reference evidence="1 2" key="1">
    <citation type="submission" date="2017-08" db="EMBL/GenBank/DDBJ databases">
        <title>Infants hospitalized years apart are colonized by the same room-sourced microbial strains.</title>
        <authorList>
            <person name="Brooks B."/>
            <person name="Olm M.R."/>
            <person name="Firek B.A."/>
            <person name="Baker R."/>
            <person name="Thomas B.C."/>
            <person name="Morowitz M.J."/>
            <person name="Banfield J.F."/>
        </authorList>
    </citation>
    <scope>NUCLEOTIDE SEQUENCE [LARGE SCALE GENOMIC DNA]</scope>
    <source>
        <strain evidence="1">S2_018_000_R3_119</strain>
    </source>
</reference>
<dbReference type="Proteomes" id="UP000249555">
    <property type="component" value="Unassembled WGS sequence"/>
</dbReference>
<accession>A0A2W5AW42</accession>
<comment type="caution">
    <text evidence="1">The sequence shown here is derived from an EMBL/GenBank/DDBJ whole genome shotgun (WGS) entry which is preliminary data.</text>
</comment>
<dbReference type="EMBL" id="QFMX01000004">
    <property type="protein sequence ID" value="PZO75275.1"/>
    <property type="molecule type" value="Genomic_DNA"/>
</dbReference>
<proteinExistence type="predicted"/>
<evidence type="ECO:0000313" key="1">
    <source>
        <dbReference type="EMBL" id="PZO75275.1"/>
    </source>
</evidence>
<dbReference type="AlphaFoldDB" id="A0A2W5AW42"/>
<protein>
    <recommendedName>
        <fullName evidence="3">Tight adherence protein TadE</fullName>
    </recommendedName>
</protein>
<name>A0A2W5AW42_9SPHN</name>
<organism evidence="1 2">
    <name type="scientific">Sphingomonas taxi</name>
    <dbReference type="NCBI Taxonomy" id="1549858"/>
    <lineage>
        <taxon>Bacteria</taxon>
        <taxon>Pseudomonadati</taxon>
        <taxon>Pseudomonadota</taxon>
        <taxon>Alphaproteobacteria</taxon>
        <taxon>Sphingomonadales</taxon>
        <taxon>Sphingomonadaceae</taxon>
        <taxon>Sphingomonas</taxon>
    </lineage>
</organism>